<evidence type="ECO:0000313" key="9">
    <source>
        <dbReference type="Proteomes" id="UP001140074"/>
    </source>
</evidence>
<feature type="domain" description="N-end aminoacyl transferase N-terminal" evidence="6">
    <location>
        <begin position="59"/>
        <end position="130"/>
    </location>
</feature>
<evidence type="ECO:0000256" key="2">
    <source>
        <dbReference type="ARBA" id="ARBA00012025"/>
    </source>
</evidence>
<dbReference type="Pfam" id="PF04377">
    <property type="entry name" value="ATE_C"/>
    <property type="match status" value="1"/>
</dbReference>
<organism evidence="8 9">
    <name type="scientific">Coemansia aciculifera</name>
    <dbReference type="NCBI Taxonomy" id="417176"/>
    <lineage>
        <taxon>Eukaryota</taxon>
        <taxon>Fungi</taxon>
        <taxon>Fungi incertae sedis</taxon>
        <taxon>Zoopagomycota</taxon>
        <taxon>Kickxellomycotina</taxon>
        <taxon>Kickxellomycetes</taxon>
        <taxon>Kickxellales</taxon>
        <taxon>Kickxellaceae</taxon>
        <taxon>Coemansia</taxon>
    </lineage>
</organism>
<dbReference type="AlphaFoldDB" id="A0A9W8M4C1"/>
<feature type="domain" description="N-end rule aminoacyl transferase C-terminal" evidence="7">
    <location>
        <begin position="164"/>
        <end position="309"/>
    </location>
</feature>
<protein>
    <recommendedName>
        <fullName evidence="2">arginyltransferase</fullName>
        <ecNumber evidence="2">2.3.2.8</ecNumber>
    </recommendedName>
</protein>
<reference evidence="8" key="1">
    <citation type="submission" date="2022-07" db="EMBL/GenBank/DDBJ databases">
        <title>Phylogenomic reconstructions and comparative analyses of Kickxellomycotina fungi.</title>
        <authorList>
            <person name="Reynolds N.K."/>
            <person name="Stajich J.E."/>
            <person name="Barry K."/>
            <person name="Grigoriev I.V."/>
            <person name="Crous P."/>
            <person name="Smith M.E."/>
        </authorList>
    </citation>
    <scope>NUCLEOTIDE SEQUENCE</scope>
    <source>
        <strain evidence="8">RSA 476</strain>
    </source>
</reference>
<comment type="similarity">
    <text evidence="1">Belongs to the R-transferase family.</text>
</comment>
<comment type="caution">
    <text evidence="8">The sequence shown here is derived from an EMBL/GenBank/DDBJ whole genome shotgun (WGS) entry which is preliminary data.</text>
</comment>
<dbReference type="InterPro" id="IPR030700">
    <property type="entry name" value="N-end_Aminoacyl_Trfase"/>
</dbReference>
<dbReference type="InterPro" id="IPR007472">
    <property type="entry name" value="N-end_Aminoacyl_Trfase_C"/>
</dbReference>
<dbReference type="EMBL" id="JANBUY010000123">
    <property type="protein sequence ID" value="KAJ2863444.1"/>
    <property type="molecule type" value="Genomic_DNA"/>
</dbReference>
<dbReference type="InterPro" id="IPR007471">
    <property type="entry name" value="N-end_Aminoacyl_Trfase_N"/>
</dbReference>
<sequence length="429" mass="48276">MSAVPSDTEHSYLDDASSSTSSASSYDSDCSYDESDSQVMAVNENKQSHLRLLGMQSRSTCGYCGTVDGSRFLAMRAIRLTCDDYQTLIDRGWRRAGSLLYLTDHSDACCAYYTIRCHALGHVLSTSDKKLLRRIRRHLSPAVTTYNDVSDPLVRLEPASFSEEKFGVFEKYQVAVHDDQEVSRQGFRRFLCDSPLLFQPLAQAADQDVLPMSGLGSYHQCYYVGGRLAAVGVLDILPSCVSSVYLFYDPEFSHLSLGTFSALREIALVRQLHQQCSLPNLQYYYMGYYIPSCPKMTYKGRWRPADLLDLYTFKWIPIDRCLERIARYPVFCTFDPDVDKLAITRDRKDQVLDVVPAISPELLTPEQQRRALEQMEVLVDIGGLFGAPRRIASVSGSQLTLISDELEELALQTYVSVGDQLATHVTLSL</sequence>
<keyword evidence="3 8" id="KW-0808">Transferase</keyword>
<keyword evidence="9" id="KW-1185">Reference proteome</keyword>
<evidence type="ECO:0000256" key="1">
    <source>
        <dbReference type="ARBA" id="ARBA00009991"/>
    </source>
</evidence>
<feature type="region of interest" description="Disordered" evidence="5">
    <location>
        <begin position="1"/>
        <end position="31"/>
    </location>
</feature>
<name>A0A9W8M4C1_9FUNG</name>
<feature type="compositionally biased region" description="Low complexity" evidence="5">
    <location>
        <begin position="14"/>
        <end position="29"/>
    </location>
</feature>
<dbReference type="GO" id="GO:0005737">
    <property type="term" value="C:cytoplasm"/>
    <property type="evidence" value="ECO:0007669"/>
    <property type="project" value="TreeGrafter"/>
</dbReference>
<keyword evidence="4 8" id="KW-0012">Acyltransferase</keyword>
<evidence type="ECO:0000256" key="3">
    <source>
        <dbReference type="ARBA" id="ARBA00022679"/>
    </source>
</evidence>
<evidence type="ECO:0000256" key="5">
    <source>
        <dbReference type="SAM" id="MobiDB-lite"/>
    </source>
</evidence>
<dbReference type="InterPro" id="IPR016181">
    <property type="entry name" value="Acyl_CoA_acyltransferase"/>
</dbReference>
<evidence type="ECO:0000259" key="7">
    <source>
        <dbReference type="Pfam" id="PF04377"/>
    </source>
</evidence>
<proteinExistence type="inferred from homology"/>
<evidence type="ECO:0000256" key="4">
    <source>
        <dbReference type="ARBA" id="ARBA00023315"/>
    </source>
</evidence>
<evidence type="ECO:0000313" key="8">
    <source>
        <dbReference type="EMBL" id="KAJ2863444.1"/>
    </source>
</evidence>
<dbReference type="PANTHER" id="PTHR21367:SF1">
    <property type="entry name" value="ARGINYL-TRNA--PROTEIN TRANSFERASE 1"/>
    <property type="match status" value="1"/>
</dbReference>
<dbReference type="EC" id="2.3.2.8" evidence="2"/>
<dbReference type="PANTHER" id="PTHR21367">
    <property type="entry name" value="ARGININE-TRNA-PROTEIN TRANSFERASE 1"/>
    <property type="match status" value="1"/>
</dbReference>
<dbReference type="Proteomes" id="UP001140074">
    <property type="component" value="Unassembled WGS sequence"/>
</dbReference>
<dbReference type="Pfam" id="PF04376">
    <property type="entry name" value="ATE_N"/>
    <property type="match status" value="1"/>
</dbReference>
<accession>A0A9W8M4C1</accession>
<evidence type="ECO:0000259" key="6">
    <source>
        <dbReference type="Pfam" id="PF04376"/>
    </source>
</evidence>
<dbReference type="GO" id="GO:0004057">
    <property type="term" value="F:arginyl-tRNA--protein transferase activity"/>
    <property type="evidence" value="ECO:0007669"/>
    <property type="project" value="UniProtKB-EC"/>
</dbReference>
<gene>
    <name evidence="8" type="primary">ATE1</name>
    <name evidence="8" type="ORF">GGH94_003614</name>
</gene>
<dbReference type="SUPFAM" id="SSF55729">
    <property type="entry name" value="Acyl-CoA N-acyltransferases (Nat)"/>
    <property type="match status" value="1"/>
</dbReference>